<reference evidence="3" key="1">
    <citation type="journal article" date="2018" name="Genome Announc.">
        <title>Complete Genome Sequence of the Methanococcus maripaludis Type Strain JJ (DSM 2067), a Model for Selenoprotein Synthesis in Archaea.</title>
        <authorList>
            <person name="Poehlein A."/>
            <person name="Heym D."/>
            <person name="Quitzke V."/>
            <person name="Fersch J."/>
            <person name="Daniel R."/>
            <person name="Rother M."/>
        </authorList>
    </citation>
    <scope>NUCLEOTIDE SEQUENCE [LARGE SCALE GENOMIC DNA]</scope>
    <source>
        <strain evidence="3">DSM 2067</strain>
    </source>
</reference>
<gene>
    <name evidence="2" type="ORF">MMJJ_08870</name>
</gene>
<dbReference type="PANTHER" id="PTHR43581">
    <property type="entry name" value="ATP/GTP PHOSPHATASE"/>
    <property type="match status" value="1"/>
</dbReference>
<name>A0A2L1CA95_METMI</name>
<feature type="domain" description="Endonuclease GajA/Old nuclease/RecF-like AAA" evidence="1">
    <location>
        <begin position="4"/>
        <end position="369"/>
    </location>
</feature>
<dbReference type="InterPro" id="IPR051396">
    <property type="entry name" value="Bact_Antivir_Def_Nuclease"/>
</dbReference>
<dbReference type="EMBL" id="CP026606">
    <property type="protein sequence ID" value="AVB76297.1"/>
    <property type="molecule type" value="Genomic_DNA"/>
</dbReference>
<dbReference type="PANTHER" id="PTHR43581:SF4">
    <property type="entry name" value="ATP_GTP PHOSPHATASE"/>
    <property type="match status" value="1"/>
</dbReference>
<protein>
    <submittedName>
        <fullName evidence="2">Recombination protein F</fullName>
    </submittedName>
</protein>
<dbReference type="SUPFAM" id="SSF52540">
    <property type="entry name" value="P-loop containing nucleoside triphosphate hydrolases"/>
    <property type="match status" value="1"/>
</dbReference>
<dbReference type="InterPro" id="IPR041685">
    <property type="entry name" value="AAA_GajA/Old/RecF-like"/>
</dbReference>
<dbReference type="InterPro" id="IPR027417">
    <property type="entry name" value="P-loop_NTPase"/>
</dbReference>
<proteinExistence type="predicted"/>
<dbReference type="KEGG" id="mmad:MMJJ_08870"/>
<dbReference type="Gene3D" id="3.40.50.300">
    <property type="entry name" value="P-loop containing nucleotide triphosphate hydrolases"/>
    <property type="match status" value="1"/>
</dbReference>
<dbReference type="Pfam" id="PF13175">
    <property type="entry name" value="AAA_15"/>
    <property type="match status" value="1"/>
</dbReference>
<evidence type="ECO:0000313" key="3">
    <source>
        <dbReference type="Proteomes" id="UP000239462"/>
    </source>
</evidence>
<dbReference type="AlphaFoldDB" id="A0A2L1CA95"/>
<evidence type="ECO:0000313" key="2">
    <source>
        <dbReference type="EMBL" id="AVB76297.1"/>
    </source>
</evidence>
<dbReference type="GeneID" id="36101975"/>
<sequence>MLELKEIHIKNFRSIKDQIIRIPTSDNKYTMFFGVNGSGKSNILKSISVFDKPKTLNYVKDCNMEAQENNENIMFTYKFWLNSDDRINILTKISSIIPKNLASAISISGVNVILVKKPDNSETAVTYNLLTTYPDLSDYRINPTSNNHIINKNDVPAENSPNYISISKEKISQLVQNAVLEDLKKAIPKFIFWESSEKYLIGQPINLVNFKQNPNISVPLKNIFYLAGYEKNMNSILDQIMNKESARDNYESKLSDVATAHIQQLWPEHKIKIKVRLESTTCTVLTYDEDTPYRKMEMTERSDGFKQFMSILLNLSVQNKIESLKNNVIIIDEPEVHLHPSGVEYLRDELLNISKNNVVFLSTHSIFMVKKDLKNHLIVSKKNGNTIIEEIDVNFPIKEEVIYRALGTSLKNILGNNILVFEGPNDRKLYETFVKQVFDQKIINEVRCTDAGGTPEVLKWVKFFNTDIVPGFVVLDSDTAGRRVIEDVKEQNPEFMDNIFEILDLVKLKKNVATTEDLFPTDILDNAGSEIWGDGFKTPVDMPVLEYAKRFKTEKKSGSTDDFNEYKKKINELVIEDLKEINDKKKILEKYEVYNNFIQELHNKLDI</sequence>
<dbReference type="Proteomes" id="UP000239462">
    <property type="component" value="Chromosome"/>
</dbReference>
<evidence type="ECO:0000259" key="1">
    <source>
        <dbReference type="Pfam" id="PF13175"/>
    </source>
</evidence>
<dbReference type="RefSeq" id="WP_158658971.1">
    <property type="nucleotide sequence ID" value="NZ_CP026606.1"/>
</dbReference>
<accession>A0A2L1CA95</accession>
<organism evidence="2 3">
    <name type="scientific">Methanococcus maripaludis</name>
    <name type="common">Methanococcus deltae</name>
    <dbReference type="NCBI Taxonomy" id="39152"/>
    <lineage>
        <taxon>Archaea</taxon>
        <taxon>Methanobacteriati</taxon>
        <taxon>Methanobacteriota</taxon>
        <taxon>Methanomada group</taxon>
        <taxon>Methanococci</taxon>
        <taxon>Methanococcales</taxon>
        <taxon>Methanococcaceae</taxon>
        <taxon>Methanococcus</taxon>
    </lineage>
</organism>